<reference evidence="2 3" key="1">
    <citation type="journal article" date="2015" name="Fungal Genet. Biol.">
        <title>Evolution of novel wood decay mechanisms in Agaricales revealed by the genome sequences of Fistulina hepatica and Cylindrobasidium torrendii.</title>
        <authorList>
            <person name="Floudas D."/>
            <person name="Held B.W."/>
            <person name="Riley R."/>
            <person name="Nagy L.G."/>
            <person name="Koehler G."/>
            <person name="Ransdell A.S."/>
            <person name="Younus H."/>
            <person name="Chow J."/>
            <person name="Chiniquy J."/>
            <person name="Lipzen A."/>
            <person name="Tritt A."/>
            <person name="Sun H."/>
            <person name="Haridas S."/>
            <person name="LaButti K."/>
            <person name="Ohm R.A."/>
            <person name="Kues U."/>
            <person name="Blanchette R.A."/>
            <person name="Grigoriev I.V."/>
            <person name="Minto R.E."/>
            <person name="Hibbett D.S."/>
        </authorList>
    </citation>
    <scope>NUCLEOTIDE SEQUENCE [LARGE SCALE GENOMIC DNA]</scope>
    <source>
        <strain evidence="2 3">FP15055 ss-10</strain>
    </source>
</reference>
<accession>A0A0D7BBC5</accession>
<proteinExistence type="predicted"/>
<evidence type="ECO:0000259" key="1">
    <source>
        <dbReference type="Pfam" id="PF01965"/>
    </source>
</evidence>
<dbReference type="PANTHER" id="PTHR43130:SF15">
    <property type="entry name" value="THIJ_PFPI FAMILY PROTEIN (AFU_ORTHOLOGUE AFUA_5G14240)"/>
    <property type="match status" value="1"/>
</dbReference>
<feature type="domain" description="DJ-1/PfpI" evidence="1">
    <location>
        <begin position="28"/>
        <end position="200"/>
    </location>
</feature>
<evidence type="ECO:0000313" key="2">
    <source>
        <dbReference type="EMBL" id="KIY66806.1"/>
    </source>
</evidence>
<dbReference type="SUPFAM" id="SSF52317">
    <property type="entry name" value="Class I glutamine amidotransferase-like"/>
    <property type="match status" value="1"/>
</dbReference>
<protein>
    <submittedName>
        <fullName evidence="2">Class I glutamine amidotransferase-like protein</fullName>
    </submittedName>
</protein>
<gene>
    <name evidence="2" type="ORF">CYLTODRAFT_437294</name>
</gene>
<keyword evidence="2" id="KW-0808">Transferase</keyword>
<dbReference type="InterPro" id="IPR029062">
    <property type="entry name" value="Class_I_gatase-like"/>
</dbReference>
<dbReference type="Pfam" id="PF01965">
    <property type="entry name" value="DJ-1_PfpI"/>
    <property type="match status" value="1"/>
</dbReference>
<dbReference type="InterPro" id="IPR052158">
    <property type="entry name" value="INH-QAR"/>
</dbReference>
<dbReference type="Gene3D" id="3.40.50.880">
    <property type="match status" value="1"/>
</dbReference>
<dbReference type="CDD" id="cd03139">
    <property type="entry name" value="GATase1_PfpI_2"/>
    <property type="match status" value="1"/>
</dbReference>
<organism evidence="2 3">
    <name type="scientific">Cylindrobasidium torrendii FP15055 ss-10</name>
    <dbReference type="NCBI Taxonomy" id="1314674"/>
    <lineage>
        <taxon>Eukaryota</taxon>
        <taxon>Fungi</taxon>
        <taxon>Dikarya</taxon>
        <taxon>Basidiomycota</taxon>
        <taxon>Agaricomycotina</taxon>
        <taxon>Agaricomycetes</taxon>
        <taxon>Agaricomycetidae</taxon>
        <taxon>Agaricales</taxon>
        <taxon>Marasmiineae</taxon>
        <taxon>Physalacriaceae</taxon>
        <taxon>Cylindrobasidium</taxon>
    </lineage>
</organism>
<sequence>MRAERPTCYPSIIIYVKSPADTPLKNFAVVVFPGFQALDVFGPLDALNILSKQFPIRLSIIAESLSPVSTRTQSHPDSDCAQSIVPTHTFDSPPSDIEVLLLPGGMGTRSDDIMKGPIKFVKDIYPSLKFLITVCTGSTIASRAGVLDNKRATSNKRSWEWVITQGPRVEWVPHARWVQDGNIYTSSGVSAGIDVMLAFMDGVYGKDAAADVTNVMEYERHLDPNDDPFAPLYGL</sequence>
<dbReference type="Proteomes" id="UP000054007">
    <property type="component" value="Unassembled WGS sequence"/>
</dbReference>
<dbReference type="InterPro" id="IPR002818">
    <property type="entry name" value="DJ-1/PfpI"/>
</dbReference>
<dbReference type="GO" id="GO:0016740">
    <property type="term" value="F:transferase activity"/>
    <property type="evidence" value="ECO:0007669"/>
    <property type="project" value="UniProtKB-KW"/>
</dbReference>
<keyword evidence="3" id="KW-1185">Reference proteome</keyword>
<dbReference type="PANTHER" id="PTHR43130">
    <property type="entry name" value="ARAC-FAMILY TRANSCRIPTIONAL REGULATOR"/>
    <property type="match status" value="1"/>
</dbReference>
<name>A0A0D7BBC5_9AGAR</name>
<dbReference type="EMBL" id="KN880543">
    <property type="protein sequence ID" value="KIY66806.1"/>
    <property type="molecule type" value="Genomic_DNA"/>
</dbReference>
<evidence type="ECO:0000313" key="3">
    <source>
        <dbReference type="Proteomes" id="UP000054007"/>
    </source>
</evidence>
<dbReference type="STRING" id="1314674.A0A0D7BBC5"/>
<keyword evidence="2" id="KW-0315">Glutamine amidotransferase</keyword>
<dbReference type="OrthoDB" id="543156at2759"/>
<dbReference type="AlphaFoldDB" id="A0A0D7BBC5"/>